<keyword evidence="8 16" id="KW-0418">Kinase</keyword>
<organism evidence="16 17">
    <name type="scientific">Pedobacter rhodius</name>
    <dbReference type="NCBI Taxonomy" id="3004098"/>
    <lineage>
        <taxon>Bacteria</taxon>
        <taxon>Pseudomonadati</taxon>
        <taxon>Bacteroidota</taxon>
        <taxon>Sphingobacteriia</taxon>
        <taxon>Sphingobacteriales</taxon>
        <taxon>Sphingobacteriaceae</taxon>
        <taxon>Pedobacter</taxon>
    </lineage>
</organism>
<dbReference type="InterPro" id="IPR033717">
    <property type="entry name" value="UDPK"/>
</dbReference>
<accession>A0ABT4KTU8</accession>
<proteinExistence type="inferred from homology"/>
<evidence type="ECO:0000256" key="4">
    <source>
        <dbReference type="ARBA" id="ARBA00022516"/>
    </source>
</evidence>
<feature type="transmembrane region" description="Helical" evidence="15">
    <location>
        <begin position="98"/>
        <end position="119"/>
    </location>
</feature>
<keyword evidence="13" id="KW-0594">Phospholipid biosynthesis</keyword>
<keyword evidence="17" id="KW-1185">Reference proteome</keyword>
<keyword evidence="12 15" id="KW-0472">Membrane</keyword>
<keyword evidence="11" id="KW-0443">Lipid metabolism</keyword>
<reference evidence="16" key="1">
    <citation type="submission" date="2022-12" db="EMBL/GenBank/DDBJ databases">
        <title>Genome sequence of SJ11.</title>
        <authorList>
            <person name="Woo H."/>
        </authorList>
    </citation>
    <scope>NUCLEOTIDE SEQUENCE</scope>
    <source>
        <strain evidence="16">SJ11</strain>
    </source>
</reference>
<gene>
    <name evidence="16" type="ORF">O0931_03450</name>
</gene>
<evidence type="ECO:0000256" key="3">
    <source>
        <dbReference type="ARBA" id="ARBA00022475"/>
    </source>
</evidence>
<keyword evidence="3" id="KW-1003">Cell membrane</keyword>
<evidence type="ECO:0000256" key="9">
    <source>
        <dbReference type="ARBA" id="ARBA00022840"/>
    </source>
</evidence>
<keyword evidence="7" id="KW-0547">Nucleotide-binding</keyword>
<keyword evidence="6 15" id="KW-0812">Transmembrane</keyword>
<comment type="caution">
    <text evidence="16">The sequence shown here is derived from an EMBL/GenBank/DDBJ whole genome shotgun (WGS) entry which is preliminary data.</text>
</comment>
<evidence type="ECO:0000313" key="16">
    <source>
        <dbReference type="EMBL" id="MCZ4222345.1"/>
    </source>
</evidence>
<feature type="transmembrane region" description="Helical" evidence="15">
    <location>
        <begin position="58"/>
        <end position="77"/>
    </location>
</feature>
<dbReference type="Proteomes" id="UP001144341">
    <property type="component" value="Unassembled WGS sequence"/>
</dbReference>
<keyword evidence="4" id="KW-0444">Lipid biosynthesis</keyword>
<dbReference type="CDD" id="cd14265">
    <property type="entry name" value="UDPK_IM_like"/>
    <property type="match status" value="1"/>
</dbReference>
<comment type="subcellular location">
    <subcellularLocation>
        <location evidence="1">Cell membrane</location>
        <topology evidence="1">Multi-pass membrane protein</topology>
    </subcellularLocation>
</comment>
<comment type="similarity">
    <text evidence="2">Belongs to the bacterial diacylglycerol kinase family.</text>
</comment>
<dbReference type="GO" id="GO:0016301">
    <property type="term" value="F:kinase activity"/>
    <property type="evidence" value="ECO:0007669"/>
    <property type="project" value="UniProtKB-KW"/>
</dbReference>
<feature type="transmembrane region" description="Helical" evidence="15">
    <location>
        <begin position="33"/>
        <end position="52"/>
    </location>
</feature>
<dbReference type="InterPro" id="IPR036945">
    <property type="entry name" value="DAGK_sf"/>
</dbReference>
<evidence type="ECO:0000256" key="12">
    <source>
        <dbReference type="ARBA" id="ARBA00023136"/>
    </source>
</evidence>
<evidence type="ECO:0000256" key="7">
    <source>
        <dbReference type="ARBA" id="ARBA00022741"/>
    </source>
</evidence>
<keyword evidence="14" id="KW-1208">Phospholipid metabolism</keyword>
<dbReference type="InterPro" id="IPR000829">
    <property type="entry name" value="DAGK"/>
</dbReference>
<protein>
    <submittedName>
        <fullName evidence="16">Diacylglycerol kinase family protein</fullName>
    </submittedName>
</protein>
<evidence type="ECO:0000256" key="2">
    <source>
        <dbReference type="ARBA" id="ARBA00005967"/>
    </source>
</evidence>
<evidence type="ECO:0000313" key="17">
    <source>
        <dbReference type="Proteomes" id="UP001144341"/>
    </source>
</evidence>
<evidence type="ECO:0000256" key="6">
    <source>
        <dbReference type="ARBA" id="ARBA00022692"/>
    </source>
</evidence>
<dbReference type="PANTHER" id="PTHR34299:SF1">
    <property type="entry name" value="DIACYLGLYCEROL KINASE"/>
    <property type="match status" value="1"/>
</dbReference>
<evidence type="ECO:0000256" key="8">
    <source>
        <dbReference type="ARBA" id="ARBA00022777"/>
    </source>
</evidence>
<keyword evidence="10 15" id="KW-1133">Transmembrane helix</keyword>
<sequence length="123" mass="13444">MEENQKFSIIARLKSFKYAFNGLKLFFINEHNARIHFIAAVLAIALAVYLQLSPLEWVAILAVISAVFVAEILNSSIEKLADVVAPEIHPKIKMVKDLAAGAVLVTALLALATGALIFLPKLF</sequence>
<dbReference type="EMBL" id="JAPWGL010000001">
    <property type="protein sequence ID" value="MCZ4222345.1"/>
    <property type="molecule type" value="Genomic_DNA"/>
</dbReference>
<evidence type="ECO:0000256" key="14">
    <source>
        <dbReference type="ARBA" id="ARBA00023264"/>
    </source>
</evidence>
<dbReference type="Gene3D" id="1.10.287.3610">
    <property type="match status" value="1"/>
</dbReference>
<evidence type="ECO:0000256" key="5">
    <source>
        <dbReference type="ARBA" id="ARBA00022679"/>
    </source>
</evidence>
<evidence type="ECO:0000256" key="10">
    <source>
        <dbReference type="ARBA" id="ARBA00022989"/>
    </source>
</evidence>
<name>A0ABT4KTU8_9SPHI</name>
<dbReference type="Pfam" id="PF01219">
    <property type="entry name" value="DAGK_prokar"/>
    <property type="match status" value="1"/>
</dbReference>
<evidence type="ECO:0000256" key="1">
    <source>
        <dbReference type="ARBA" id="ARBA00004651"/>
    </source>
</evidence>
<evidence type="ECO:0000256" key="11">
    <source>
        <dbReference type="ARBA" id="ARBA00023098"/>
    </source>
</evidence>
<dbReference type="PANTHER" id="PTHR34299">
    <property type="entry name" value="DIACYLGLYCEROL KINASE"/>
    <property type="match status" value="1"/>
</dbReference>
<evidence type="ECO:0000256" key="15">
    <source>
        <dbReference type="SAM" id="Phobius"/>
    </source>
</evidence>
<keyword evidence="9" id="KW-0067">ATP-binding</keyword>
<keyword evidence="5" id="KW-0808">Transferase</keyword>
<dbReference type="RefSeq" id="WP_269414147.1">
    <property type="nucleotide sequence ID" value="NZ_JAPWGL010000001.1"/>
</dbReference>
<evidence type="ECO:0000256" key="13">
    <source>
        <dbReference type="ARBA" id="ARBA00023209"/>
    </source>
</evidence>